<evidence type="ECO:0000256" key="1">
    <source>
        <dbReference type="SAM" id="MobiDB-lite"/>
    </source>
</evidence>
<dbReference type="AlphaFoldDB" id="A0AAD7X4N5"/>
<keyword evidence="3" id="KW-1185">Reference proteome</keyword>
<reference evidence="2" key="1">
    <citation type="journal article" date="2023" name="Science">
        <title>Genome structures resolve the early diversification of teleost fishes.</title>
        <authorList>
            <person name="Parey E."/>
            <person name="Louis A."/>
            <person name="Montfort J."/>
            <person name="Bouchez O."/>
            <person name="Roques C."/>
            <person name="Iampietro C."/>
            <person name="Lluch J."/>
            <person name="Castinel A."/>
            <person name="Donnadieu C."/>
            <person name="Desvignes T."/>
            <person name="Floi Bucao C."/>
            <person name="Jouanno E."/>
            <person name="Wen M."/>
            <person name="Mejri S."/>
            <person name="Dirks R."/>
            <person name="Jansen H."/>
            <person name="Henkel C."/>
            <person name="Chen W.J."/>
            <person name="Zahm M."/>
            <person name="Cabau C."/>
            <person name="Klopp C."/>
            <person name="Thompson A.W."/>
            <person name="Robinson-Rechavi M."/>
            <person name="Braasch I."/>
            <person name="Lecointre G."/>
            <person name="Bobe J."/>
            <person name="Postlethwait J.H."/>
            <person name="Berthelot C."/>
            <person name="Roest Crollius H."/>
            <person name="Guiguen Y."/>
        </authorList>
    </citation>
    <scope>NUCLEOTIDE SEQUENCE</scope>
    <source>
        <strain evidence="2">NC1722</strain>
    </source>
</reference>
<protein>
    <submittedName>
        <fullName evidence="2">Uncharacterized protein</fullName>
    </submittedName>
</protein>
<dbReference type="EMBL" id="JAINUG010000001">
    <property type="protein sequence ID" value="KAJ8418694.1"/>
    <property type="molecule type" value="Genomic_DNA"/>
</dbReference>
<feature type="region of interest" description="Disordered" evidence="1">
    <location>
        <begin position="18"/>
        <end position="38"/>
    </location>
</feature>
<evidence type="ECO:0000313" key="2">
    <source>
        <dbReference type="EMBL" id="KAJ8418694.1"/>
    </source>
</evidence>
<gene>
    <name evidence="2" type="ORF">AAFF_G00001930</name>
</gene>
<accession>A0AAD7X4N5</accession>
<sequence>MQQSPVEMSWLMGVFQGSQRVDPQGGHGGDAGNEDFQPRIIPYNKDLNKSHKKVFRLAVEKNGERFSKCGSPLECLAQHPRVEVLPLPKIGD</sequence>
<comment type="caution">
    <text evidence="2">The sequence shown here is derived from an EMBL/GenBank/DDBJ whole genome shotgun (WGS) entry which is preliminary data.</text>
</comment>
<evidence type="ECO:0000313" key="3">
    <source>
        <dbReference type="Proteomes" id="UP001221898"/>
    </source>
</evidence>
<dbReference type="Proteomes" id="UP001221898">
    <property type="component" value="Unassembled WGS sequence"/>
</dbReference>
<name>A0AAD7X4N5_9TELE</name>
<proteinExistence type="predicted"/>
<organism evidence="2 3">
    <name type="scientific">Aldrovandia affinis</name>
    <dbReference type="NCBI Taxonomy" id="143900"/>
    <lineage>
        <taxon>Eukaryota</taxon>
        <taxon>Metazoa</taxon>
        <taxon>Chordata</taxon>
        <taxon>Craniata</taxon>
        <taxon>Vertebrata</taxon>
        <taxon>Euteleostomi</taxon>
        <taxon>Actinopterygii</taxon>
        <taxon>Neopterygii</taxon>
        <taxon>Teleostei</taxon>
        <taxon>Notacanthiformes</taxon>
        <taxon>Halosauridae</taxon>
        <taxon>Aldrovandia</taxon>
    </lineage>
</organism>